<dbReference type="PANTHER" id="PTHR43760">
    <property type="entry name" value="ENDORIBONUCLEASE-RELATED"/>
    <property type="match status" value="1"/>
</dbReference>
<comment type="caution">
    <text evidence="2">The sequence shown here is derived from an EMBL/GenBank/DDBJ whole genome shotgun (WGS) entry which is preliminary data.</text>
</comment>
<name>A0A4Q9V2K6_9ACTO</name>
<sequence>MISEKLSELGIELPQVVAPLAAYTPAQKIGNTVRTSGQLPMVEGKLPLTGKVGAEVTPQQAKDLARIAILNALAAASSVAGGIDHIEKIVHVTGFVASAPDFTGQPGVVNGASELLGDLFGNDGVHTRSAIGVSVLPLDAPVEIELTVLVKD</sequence>
<dbReference type="PANTHER" id="PTHR43760:SF1">
    <property type="entry name" value="ENDORIBONUCLEASE L-PSP_CHORISMATE MUTASE-LIKE DOMAIN-CONTAINING PROTEIN"/>
    <property type="match status" value="1"/>
</dbReference>
<proteinExistence type="predicted"/>
<feature type="domain" description="Endoribonuclease L-PSP/chorismate mutase-like" evidence="1">
    <location>
        <begin position="5"/>
        <end position="140"/>
    </location>
</feature>
<organism evidence="2 3">
    <name type="scientific">Arcanobacterium bovis</name>
    <dbReference type="NCBI Taxonomy" id="2529275"/>
    <lineage>
        <taxon>Bacteria</taxon>
        <taxon>Bacillati</taxon>
        <taxon>Actinomycetota</taxon>
        <taxon>Actinomycetes</taxon>
        <taxon>Actinomycetales</taxon>
        <taxon>Actinomycetaceae</taxon>
        <taxon>Arcanobacterium</taxon>
    </lineage>
</organism>
<evidence type="ECO:0000259" key="1">
    <source>
        <dbReference type="Pfam" id="PF14588"/>
    </source>
</evidence>
<dbReference type="AlphaFoldDB" id="A0A4Q9V2K6"/>
<evidence type="ECO:0000313" key="2">
    <source>
        <dbReference type="EMBL" id="TBW23889.1"/>
    </source>
</evidence>
<dbReference type="InterPro" id="IPR013813">
    <property type="entry name" value="Endoribo_LPSP/chorism_mut-like"/>
</dbReference>
<dbReference type="CDD" id="cd02199">
    <property type="entry name" value="YjgF_YER057c_UK114_like_1"/>
    <property type="match status" value="1"/>
</dbReference>
<reference evidence="2 3" key="1">
    <citation type="submission" date="2019-02" db="EMBL/GenBank/DDBJ databases">
        <title>Arcanobacterium bovis sp. nov., isolated from the milk of a cow with mastitis.</title>
        <authorList>
            <person name="Sammra O."/>
            <person name="Foster G."/>
            <person name="Hassan A."/>
            <person name="Alssahen M."/>
            <person name="Laemmler C."/>
            <person name="Borowiak M."/>
            <person name="Malorny B."/>
            <person name="Abdulmawjood A."/>
        </authorList>
    </citation>
    <scope>NUCLEOTIDE SEQUENCE [LARGE SCALE GENOMIC DNA]</scope>
    <source>
        <strain evidence="2 3">C605018/01/1</strain>
    </source>
</reference>
<dbReference type="SUPFAM" id="SSF55298">
    <property type="entry name" value="YjgF-like"/>
    <property type="match status" value="1"/>
</dbReference>
<dbReference type="EMBL" id="SJDT01000001">
    <property type="protein sequence ID" value="TBW23889.1"/>
    <property type="molecule type" value="Genomic_DNA"/>
</dbReference>
<protein>
    <submittedName>
        <fullName evidence="2">RidA family protein</fullName>
    </submittedName>
</protein>
<evidence type="ECO:0000313" key="3">
    <source>
        <dbReference type="Proteomes" id="UP000293036"/>
    </source>
</evidence>
<keyword evidence="3" id="KW-1185">Reference proteome</keyword>
<dbReference type="Proteomes" id="UP000293036">
    <property type="component" value="Unassembled WGS sequence"/>
</dbReference>
<dbReference type="InterPro" id="IPR035959">
    <property type="entry name" value="RutC-like_sf"/>
</dbReference>
<dbReference type="Pfam" id="PF14588">
    <property type="entry name" value="YjgF_endoribonc"/>
    <property type="match status" value="1"/>
</dbReference>
<gene>
    <name evidence="2" type="ORF">EZJ44_01835</name>
</gene>
<dbReference type="RefSeq" id="WP_131279519.1">
    <property type="nucleotide sequence ID" value="NZ_JBHSLR010000009.1"/>
</dbReference>
<accession>A0A4Q9V2K6</accession>
<dbReference type="OrthoDB" id="9806229at2"/>
<dbReference type="Gene3D" id="3.30.1330.40">
    <property type="entry name" value="RutC-like"/>
    <property type="match status" value="1"/>
</dbReference>